<accession>A0ACC2FJZ3</accession>
<protein>
    <submittedName>
        <fullName evidence="1">Uncharacterized protein</fullName>
    </submittedName>
</protein>
<organism evidence="1 2">
    <name type="scientific">Dallia pectoralis</name>
    <name type="common">Alaska blackfish</name>
    <dbReference type="NCBI Taxonomy" id="75939"/>
    <lineage>
        <taxon>Eukaryota</taxon>
        <taxon>Metazoa</taxon>
        <taxon>Chordata</taxon>
        <taxon>Craniata</taxon>
        <taxon>Vertebrata</taxon>
        <taxon>Euteleostomi</taxon>
        <taxon>Actinopterygii</taxon>
        <taxon>Neopterygii</taxon>
        <taxon>Teleostei</taxon>
        <taxon>Protacanthopterygii</taxon>
        <taxon>Esociformes</taxon>
        <taxon>Umbridae</taxon>
        <taxon>Dallia</taxon>
    </lineage>
</organism>
<reference evidence="1" key="1">
    <citation type="submission" date="2021-05" db="EMBL/GenBank/DDBJ databases">
        <authorList>
            <person name="Pan Q."/>
            <person name="Jouanno E."/>
            <person name="Zahm M."/>
            <person name="Klopp C."/>
            <person name="Cabau C."/>
            <person name="Louis A."/>
            <person name="Berthelot C."/>
            <person name="Parey E."/>
            <person name="Roest Crollius H."/>
            <person name="Montfort J."/>
            <person name="Robinson-Rechavi M."/>
            <person name="Bouchez O."/>
            <person name="Lampietro C."/>
            <person name="Lopez Roques C."/>
            <person name="Donnadieu C."/>
            <person name="Postlethwait J."/>
            <person name="Bobe J."/>
            <person name="Dillon D."/>
            <person name="Chandos A."/>
            <person name="von Hippel F."/>
            <person name="Guiguen Y."/>
        </authorList>
    </citation>
    <scope>NUCLEOTIDE SEQUENCE</scope>
    <source>
        <strain evidence="1">YG-Jan2019</strain>
    </source>
</reference>
<gene>
    <name evidence="1" type="ORF">DPEC_G00286610</name>
</gene>
<evidence type="ECO:0000313" key="1">
    <source>
        <dbReference type="EMBL" id="KAJ7991701.1"/>
    </source>
</evidence>
<keyword evidence="2" id="KW-1185">Reference proteome</keyword>
<comment type="caution">
    <text evidence="1">The sequence shown here is derived from an EMBL/GenBank/DDBJ whole genome shotgun (WGS) entry which is preliminary data.</text>
</comment>
<proteinExistence type="predicted"/>
<sequence length="226" mass="25696">MDVILSKIFASDEDELYILDCLAYLMELPAFLVPLCLVWGTSASKTTHLPNQLLLAMYFCHYVQRSFIYPFLIRGGKATPFASFALAFVFCVYNGYMQVRYLSHFADYPADWVTSPYFITGSLLWLVGWLVNIHSDHILRNLRKSGETGYKIPKGGLFDYVSGANFFGEITEWAGFALAGQSIQGASFSIFTLSVLASRGFAHHRWYLQKFEDYPKSRKALVPFIL</sequence>
<name>A0ACC2FJZ3_DALPE</name>
<dbReference type="Proteomes" id="UP001157502">
    <property type="component" value="Chromosome 26"/>
</dbReference>
<evidence type="ECO:0000313" key="2">
    <source>
        <dbReference type="Proteomes" id="UP001157502"/>
    </source>
</evidence>
<dbReference type="EMBL" id="CM055753">
    <property type="protein sequence ID" value="KAJ7991701.1"/>
    <property type="molecule type" value="Genomic_DNA"/>
</dbReference>